<feature type="transmembrane region" description="Helical" evidence="8">
    <location>
        <begin position="21"/>
        <end position="44"/>
    </location>
</feature>
<dbReference type="InterPro" id="IPR019127">
    <property type="entry name" value="Exosortase"/>
</dbReference>
<feature type="transmembrane region" description="Helical" evidence="8">
    <location>
        <begin position="234"/>
        <end position="257"/>
    </location>
</feature>
<keyword evidence="10" id="KW-1185">Reference proteome</keyword>
<feature type="transmembrane region" description="Helical" evidence="8">
    <location>
        <begin position="269"/>
        <end position="296"/>
    </location>
</feature>
<feature type="transmembrane region" description="Helical" evidence="8">
    <location>
        <begin position="95"/>
        <end position="114"/>
    </location>
</feature>
<dbReference type="Pfam" id="PF09721">
    <property type="entry name" value="Exosortase_EpsH"/>
    <property type="match status" value="1"/>
</dbReference>
<dbReference type="Proteomes" id="UP000033428">
    <property type="component" value="Unassembled WGS sequence"/>
</dbReference>
<dbReference type="NCBIfam" id="TIGR04178">
    <property type="entry name" value="exo_archaeo"/>
    <property type="match status" value="1"/>
</dbReference>
<sequence length="340" mass="39164">MAKTNKENSPDTVIRKNVINFFIIASGIIYLELYFLPPFLFPWIYKIIPRSVYELIVMPPTHIFFFFTLITCFLFRSKEISLRDKISKKYVIAHILILSFFYWYLFRIIASYPFKPMDDSNLIFKIIKLLNPRMENFSGRFRLICFFLAVSAHFTISASMIKINRKALRWGLSMILAFFLAELAEVFQFLTEILVVSVAKAQYFLLKLASIDAFFYQVPGHTPVVGTPLFKVTVVHYCSGLNGIALFWAAFTVTIILSGSRVNNLKALLVYAGGTMFMYAVNILRILIIILIGHFFNSGIGVDIFHKYGGMILYIIAIITIQKLTHDWLMNKDTKIIAKT</sequence>
<evidence type="ECO:0000256" key="3">
    <source>
        <dbReference type="ARBA" id="ARBA00022670"/>
    </source>
</evidence>
<dbReference type="GO" id="GO:0005886">
    <property type="term" value="C:plasma membrane"/>
    <property type="evidence" value="ECO:0007669"/>
    <property type="project" value="UniProtKB-SubCell"/>
</dbReference>
<evidence type="ECO:0000256" key="4">
    <source>
        <dbReference type="ARBA" id="ARBA00022692"/>
    </source>
</evidence>
<evidence type="ECO:0000313" key="9">
    <source>
        <dbReference type="EMBL" id="KJJ83720.1"/>
    </source>
</evidence>
<protein>
    <submittedName>
        <fullName evidence="9">Membrane protein</fullName>
    </submittedName>
</protein>
<feature type="transmembrane region" description="Helical" evidence="8">
    <location>
        <begin position="175"/>
        <end position="199"/>
    </location>
</feature>
<keyword evidence="6 8" id="KW-1133">Transmembrane helix</keyword>
<dbReference type="AlphaFoldDB" id="A0A0F0CQN2"/>
<name>A0A0F0CQN2_9BACT</name>
<evidence type="ECO:0000256" key="7">
    <source>
        <dbReference type="ARBA" id="ARBA00023136"/>
    </source>
</evidence>
<evidence type="ECO:0000256" key="8">
    <source>
        <dbReference type="SAM" id="Phobius"/>
    </source>
</evidence>
<evidence type="ECO:0000256" key="6">
    <source>
        <dbReference type="ARBA" id="ARBA00022989"/>
    </source>
</evidence>
<dbReference type="GO" id="GO:0006508">
    <property type="term" value="P:proteolysis"/>
    <property type="evidence" value="ECO:0007669"/>
    <property type="project" value="UniProtKB-KW"/>
</dbReference>
<evidence type="ECO:0000256" key="1">
    <source>
        <dbReference type="ARBA" id="ARBA00004651"/>
    </source>
</evidence>
<gene>
    <name evidence="9" type="ORF">OMAG_002379</name>
</gene>
<feature type="transmembrane region" description="Helical" evidence="8">
    <location>
        <begin position="56"/>
        <end position="75"/>
    </location>
</feature>
<feature type="transmembrane region" description="Helical" evidence="8">
    <location>
        <begin position="308"/>
        <end position="325"/>
    </location>
</feature>
<dbReference type="GO" id="GO:0008233">
    <property type="term" value="F:peptidase activity"/>
    <property type="evidence" value="ECO:0007669"/>
    <property type="project" value="UniProtKB-KW"/>
</dbReference>
<comment type="caution">
    <text evidence="9">The sequence shown here is derived from an EMBL/GenBank/DDBJ whole genome shotgun (WGS) entry which is preliminary data.</text>
</comment>
<keyword evidence="7 8" id="KW-0472">Membrane</keyword>
<dbReference type="InterPro" id="IPR026392">
    <property type="entry name" value="Exo/Archaeosortase_dom"/>
</dbReference>
<keyword evidence="2" id="KW-1003">Cell membrane</keyword>
<proteinExistence type="predicted"/>
<keyword evidence="3" id="KW-0645">Protease</keyword>
<evidence type="ECO:0000256" key="2">
    <source>
        <dbReference type="ARBA" id="ARBA00022475"/>
    </source>
</evidence>
<keyword evidence="5" id="KW-0378">Hydrolase</keyword>
<comment type="subcellular location">
    <subcellularLocation>
        <location evidence="1">Cell membrane</location>
        <topology evidence="1">Multi-pass membrane protein</topology>
    </subcellularLocation>
</comment>
<reference evidence="9 10" key="1">
    <citation type="submission" date="2015-02" db="EMBL/GenBank/DDBJ databases">
        <title>Single-cell genomics of uncultivated deep-branching MTB reveals a conserved set of magnetosome genes.</title>
        <authorList>
            <person name="Kolinko S."/>
            <person name="Richter M."/>
            <person name="Glockner F.O."/>
            <person name="Brachmann A."/>
            <person name="Schuler D."/>
        </authorList>
    </citation>
    <scope>NUCLEOTIDE SEQUENCE [LARGE SCALE GENOMIC DNA]</scope>
    <source>
        <strain evidence="9">SKK-01</strain>
    </source>
</reference>
<organism evidence="9 10">
    <name type="scientific">Candidatus Omnitrophus magneticus</name>
    <dbReference type="NCBI Taxonomy" id="1609969"/>
    <lineage>
        <taxon>Bacteria</taxon>
        <taxon>Pseudomonadati</taxon>
        <taxon>Candidatus Omnitrophota</taxon>
        <taxon>Candidatus Omnitrophus</taxon>
    </lineage>
</organism>
<feature type="transmembrane region" description="Helical" evidence="8">
    <location>
        <begin position="141"/>
        <end position="163"/>
    </location>
</feature>
<accession>A0A0F0CQN2</accession>
<evidence type="ECO:0000256" key="5">
    <source>
        <dbReference type="ARBA" id="ARBA00022801"/>
    </source>
</evidence>
<evidence type="ECO:0000313" key="10">
    <source>
        <dbReference type="Proteomes" id="UP000033428"/>
    </source>
</evidence>
<dbReference type="EMBL" id="JYNY01000495">
    <property type="protein sequence ID" value="KJJ83720.1"/>
    <property type="molecule type" value="Genomic_DNA"/>
</dbReference>
<keyword evidence="4 8" id="KW-0812">Transmembrane</keyword>